<evidence type="ECO:0000256" key="6">
    <source>
        <dbReference type="ARBA" id="ARBA00023136"/>
    </source>
</evidence>
<dbReference type="Proteomes" id="UP001562178">
    <property type="component" value="Unassembled WGS sequence"/>
</dbReference>
<gene>
    <name evidence="9" type="ORF">AB7A72_22275</name>
</gene>
<evidence type="ECO:0000256" key="1">
    <source>
        <dbReference type="ARBA" id="ARBA00004651"/>
    </source>
</evidence>
<protein>
    <submittedName>
        <fullName evidence="9">Acyltransferase family protein</fullName>
        <ecNumber evidence="9">2.3.-.-</ecNumber>
    </submittedName>
</protein>
<keyword evidence="4 7" id="KW-0812">Transmembrane</keyword>
<organism evidence="9 10">
    <name type="scientific">Comamonas sediminis</name>
    <dbReference type="NCBI Taxonomy" id="1783360"/>
    <lineage>
        <taxon>Bacteria</taxon>
        <taxon>Pseudomonadati</taxon>
        <taxon>Pseudomonadota</taxon>
        <taxon>Betaproteobacteria</taxon>
        <taxon>Burkholderiales</taxon>
        <taxon>Comamonadaceae</taxon>
        <taxon>Comamonas</taxon>
    </lineage>
</organism>
<comment type="subcellular location">
    <subcellularLocation>
        <location evidence="1">Cell membrane</location>
        <topology evidence="1">Multi-pass membrane protein</topology>
    </subcellularLocation>
</comment>
<keyword evidence="10" id="KW-1185">Reference proteome</keyword>
<feature type="transmembrane region" description="Helical" evidence="7">
    <location>
        <begin position="192"/>
        <end position="213"/>
    </location>
</feature>
<dbReference type="PANTHER" id="PTHR40074">
    <property type="entry name" value="O-ACETYLTRANSFERASE WECH"/>
    <property type="match status" value="1"/>
</dbReference>
<dbReference type="InterPro" id="IPR002656">
    <property type="entry name" value="Acyl_transf_3_dom"/>
</dbReference>
<dbReference type="EC" id="2.3.-.-" evidence="9"/>
<feature type="transmembrane region" description="Helical" evidence="7">
    <location>
        <begin position="306"/>
        <end position="328"/>
    </location>
</feature>
<feature type="domain" description="Acyltransferase 3" evidence="8">
    <location>
        <begin position="24"/>
        <end position="353"/>
    </location>
</feature>
<accession>A0ABV4B882</accession>
<keyword evidence="3" id="KW-1003">Cell membrane</keyword>
<dbReference type="Pfam" id="PF01757">
    <property type="entry name" value="Acyl_transf_3"/>
    <property type="match status" value="1"/>
</dbReference>
<evidence type="ECO:0000313" key="9">
    <source>
        <dbReference type="EMBL" id="MEY2253761.1"/>
    </source>
</evidence>
<keyword evidence="6 7" id="KW-0472">Membrane</keyword>
<proteinExistence type="inferred from homology"/>
<name>A0ABV4B882_9BURK</name>
<comment type="caution">
    <text evidence="9">The sequence shown here is derived from an EMBL/GenBank/DDBJ whole genome shotgun (WGS) entry which is preliminary data.</text>
</comment>
<sequence>MACPWRISWPETILPTTTTHNKRNLWLDMTKGACCAAIVWHHLAFYGPMSDVAAQVTPGIIEWLAEYARIAVQIFLVMGGFLSAASLAPQGVARFGSPLAKIGQRALRLLAPYSVALLLAVLIAALVRPWFAHESVPAEPTWQQLIANALMLQDISGEDALSAGVWYVAIDFQLFAAVTLLFAFSRRWPRQWLGLQLGQWVVLAMTALSLLVLNRHSELDMWFVYFIGAYGMGMLAFWGSQSAKPWSWTAALLALGLLSLEVDFRLRIAVALCGAVALLWLMRVPSDSRLVDWLGRQAPVRWLQSLGQMGYSVFLVHFSIVVLCNAVVSHVWPSQPWLNWLGMGLAFALSLLAGRALYLGVEARTPSLRSVARWELGLVGAGLLVSLVGARLSM</sequence>
<evidence type="ECO:0000256" key="3">
    <source>
        <dbReference type="ARBA" id="ARBA00022475"/>
    </source>
</evidence>
<feature type="transmembrane region" description="Helical" evidence="7">
    <location>
        <begin position="219"/>
        <end position="238"/>
    </location>
</feature>
<keyword evidence="9" id="KW-0012">Acyltransferase</keyword>
<dbReference type="PANTHER" id="PTHR40074:SF2">
    <property type="entry name" value="O-ACETYLTRANSFERASE WECH"/>
    <property type="match status" value="1"/>
</dbReference>
<comment type="similarity">
    <text evidence="2">Belongs to the acyltransferase 3 family.</text>
</comment>
<evidence type="ECO:0000256" key="7">
    <source>
        <dbReference type="SAM" id="Phobius"/>
    </source>
</evidence>
<keyword evidence="9" id="KW-0808">Transferase</keyword>
<evidence type="ECO:0000313" key="10">
    <source>
        <dbReference type="Proteomes" id="UP001562178"/>
    </source>
</evidence>
<evidence type="ECO:0000256" key="5">
    <source>
        <dbReference type="ARBA" id="ARBA00022989"/>
    </source>
</evidence>
<dbReference type="RefSeq" id="WP_312807647.1">
    <property type="nucleotide sequence ID" value="NZ_JBGBDC010000012.1"/>
</dbReference>
<dbReference type="GO" id="GO:0016746">
    <property type="term" value="F:acyltransferase activity"/>
    <property type="evidence" value="ECO:0007669"/>
    <property type="project" value="UniProtKB-KW"/>
</dbReference>
<feature type="transmembrane region" description="Helical" evidence="7">
    <location>
        <begin position="340"/>
        <end position="359"/>
    </location>
</feature>
<dbReference type="EMBL" id="JBGBDC010000012">
    <property type="protein sequence ID" value="MEY2253761.1"/>
    <property type="molecule type" value="Genomic_DNA"/>
</dbReference>
<evidence type="ECO:0000256" key="4">
    <source>
        <dbReference type="ARBA" id="ARBA00022692"/>
    </source>
</evidence>
<evidence type="ECO:0000259" key="8">
    <source>
        <dbReference type="Pfam" id="PF01757"/>
    </source>
</evidence>
<feature type="transmembrane region" description="Helical" evidence="7">
    <location>
        <begin position="109"/>
        <end position="131"/>
    </location>
</feature>
<feature type="transmembrane region" description="Helical" evidence="7">
    <location>
        <begin position="371"/>
        <end position="392"/>
    </location>
</feature>
<evidence type="ECO:0000256" key="2">
    <source>
        <dbReference type="ARBA" id="ARBA00007400"/>
    </source>
</evidence>
<keyword evidence="5 7" id="KW-1133">Transmembrane helix</keyword>
<reference evidence="9 10" key="1">
    <citation type="journal article" date="2016" name="Int. J. Syst. Evol. Microbiol.">
        <title>Description of Comamonas sediminis sp. nov., isolated from lagoon sediments.</title>
        <authorList>
            <person name="Subhash Y."/>
            <person name="Bang J.J."/>
            <person name="You T.H."/>
            <person name="Lee S.S."/>
        </authorList>
    </citation>
    <scope>NUCLEOTIDE SEQUENCE [LARGE SCALE GENOMIC DNA]</scope>
    <source>
        <strain evidence="9 10">JCM 31169</strain>
    </source>
</reference>
<feature type="transmembrane region" description="Helical" evidence="7">
    <location>
        <begin position="164"/>
        <end position="185"/>
    </location>
</feature>